<feature type="transmembrane region" description="Helical" evidence="1">
    <location>
        <begin position="89"/>
        <end position="109"/>
    </location>
</feature>
<keyword evidence="1" id="KW-1133">Transmembrane helix</keyword>
<dbReference type="Proteomes" id="UP000638263">
    <property type="component" value="Unassembled WGS sequence"/>
</dbReference>
<evidence type="ECO:0000313" key="3">
    <source>
        <dbReference type="Proteomes" id="UP000638263"/>
    </source>
</evidence>
<dbReference type="EMBL" id="BMMH01000018">
    <property type="protein sequence ID" value="GGL36513.1"/>
    <property type="molecule type" value="Genomic_DNA"/>
</dbReference>
<sequence length="158" mass="16214">MRPVSTSPAGPSSSDSADAPLRAALRYGLIGLVVLTVLSVVLATALAGVAGLWGALLGAAIGGGFILTTAVVVLLGAKLPPTTAGMVMLASWVGKLLVALIVVAILQQFDFYDRMALFLTVVGALVIVLGAETYGVLRQKVPYVTVPEQGRQADPDQD</sequence>
<reference evidence="2" key="2">
    <citation type="submission" date="2020-09" db="EMBL/GenBank/DDBJ databases">
        <authorList>
            <person name="Sun Q."/>
            <person name="Zhou Y."/>
        </authorList>
    </citation>
    <scope>NUCLEOTIDE SEQUENCE</scope>
    <source>
        <strain evidence="2">CGMCC 4.3508</strain>
    </source>
</reference>
<feature type="transmembrane region" description="Helical" evidence="1">
    <location>
        <begin position="115"/>
        <end position="137"/>
    </location>
</feature>
<comment type="caution">
    <text evidence="2">The sequence shown here is derived from an EMBL/GenBank/DDBJ whole genome shotgun (WGS) entry which is preliminary data.</text>
</comment>
<keyword evidence="3" id="KW-1185">Reference proteome</keyword>
<accession>A0A917RVK1</accession>
<proteinExistence type="predicted"/>
<evidence type="ECO:0008006" key="4">
    <source>
        <dbReference type="Google" id="ProtNLM"/>
    </source>
</evidence>
<gene>
    <name evidence="2" type="ORF">GCM10011588_59110</name>
</gene>
<feature type="transmembrane region" description="Helical" evidence="1">
    <location>
        <begin position="29"/>
        <end position="50"/>
    </location>
</feature>
<feature type="transmembrane region" description="Helical" evidence="1">
    <location>
        <begin position="56"/>
        <end position="77"/>
    </location>
</feature>
<keyword evidence="1" id="KW-0472">Membrane</keyword>
<name>A0A917RVK1_9NOCA</name>
<evidence type="ECO:0000313" key="2">
    <source>
        <dbReference type="EMBL" id="GGL36513.1"/>
    </source>
</evidence>
<dbReference type="AlphaFoldDB" id="A0A917RVK1"/>
<reference evidence="2" key="1">
    <citation type="journal article" date="2014" name="Int. J. Syst. Evol. Microbiol.">
        <title>Complete genome sequence of Corynebacterium casei LMG S-19264T (=DSM 44701T), isolated from a smear-ripened cheese.</title>
        <authorList>
            <consortium name="US DOE Joint Genome Institute (JGI-PGF)"/>
            <person name="Walter F."/>
            <person name="Albersmeier A."/>
            <person name="Kalinowski J."/>
            <person name="Ruckert C."/>
        </authorList>
    </citation>
    <scope>NUCLEOTIDE SEQUENCE</scope>
    <source>
        <strain evidence="2">CGMCC 4.3508</strain>
    </source>
</reference>
<protein>
    <recommendedName>
        <fullName evidence="4">ATP synthase protein I</fullName>
    </recommendedName>
</protein>
<keyword evidence="1" id="KW-0812">Transmembrane</keyword>
<evidence type="ECO:0000256" key="1">
    <source>
        <dbReference type="SAM" id="Phobius"/>
    </source>
</evidence>
<organism evidence="2 3">
    <name type="scientific">Nocardia jinanensis</name>
    <dbReference type="NCBI Taxonomy" id="382504"/>
    <lineage>
        <taxon>Bacteria</taxon>
        <taxon>Bacillati</taxon>
        <taxon>Actinomycetota</taxon>
        <taxon>Actinomycetes</taxon>
        <taxon>Mycobacteriales</taxon>
        <taxon>Nocardiaceae</taxon>
        <taxon>Nocardia</taxon>
    </lineage>
</organism>